<dbReference type="Pfam" id="PF00078">
    <property type="entry name" value="RVT_1"/>
    <property type="match status" value="1"/>
</dbReference>
<feature type="region of interest" description="Disordered" evidence="1">
    <location>
        <begin position="1"/>
        <end position="36"/>
    </location>
</feature>
<comment type="caution">
    <text evidence="3">The sequence shown here is derived from an EMBL/GenBank/DDBJ whole genome shotgun (WGS) entry which is preliminary data.</text>
</comment>
<dbReference type="EMBL" id="LSRX01000548">
    <property type="protein sequence ID" value="OLP94291.1"/>
    <property type="molecule type" value="Genomic_DNA"/>
</dbReference>
<keyword evidence="4" id="KW-1185">Reference proteome</keyword>
<evidence type="ECO:0000256" key="1">
    <source>
        <dbReference type="SAM" id="MobiDB-lite"/>
    </source>
</evidence>
<feature type="compositionally biased region" description="Basic and acidic residues" evidence="1">
    <location>
        <begin position="1"/>
        <end position="11"/>
    </location>
</feature>
<dbReference type="AlphaFoldDB" id="A0A1Q9DGH9"/>
<feature type="compositionally biased region" description="Basic and acidic residues" evidence="1">
    <location>
        <begin position="22"/>
        <end position="36"/>
    </location>
</feature>
<evidence type="ECO:0000313" key="3">
    <source>
        <dbReference type="EMBL" id="OLP94291.1"/>
    </source>
</evidence>
<reference evidence="3 4" key="1">
    <citation type="submission" date="2016-02" db="EMBL/GenBank/DDBJ databases">
        <title>Genome analysis of coral dinoflagellate symbionts highlights evolutionary adaptations to a symbiotic lifestyle.</title>
        <authorList>
            <person name="Aranda M."/>
            <person name="Li Y."/>
            <person name="Liew Y.J."/>
            <person name="Baumgarten S."/>
            <person name="Simakov O."/>
            <person name="Wilson M."/>
            <person name="Piel J."/>
            <person name="Ashoor H."/>
            <person name="Bougouffa S."/>
            <person name="Bajic V.B."/>
            <person name="Ryu T."/>
            <person name="Ravasi T."/>
            <person name="Bayer T."/>
            <person name="Micklem G."/>
            <person name="Kim H."/>
            <person name="Bhak J."/>
            <person name="Lajeunesse T.C."/>
            <person name="Voolstra C.R."/>
        </authorList>
    </citation>
    <scope>NUCLEOTIDE SEQUENCE [LARGE SCALE GENOMIC DNA]</scope>
    <source>
        <strain evidence="3 4">CCMP2467</strain>
    </source>
</reference>
<organism evidence="3 4">
    <name type="scientific">Symbiodinium microadriaticum</name>
    <name type="common">Dinoflagellate</name>
    <name type="synonym">Zooxanthella microadriatica</name>
    <dbReference type="NCBI Taxonomy" id="2951"/>
    <lineage>
        <taxon>Eukaryota</taxon>
        <taxon>Sar</taxon>
        <taxon>Alveolata</taxon>
        <taxon>Dinophyceae</taxon>
        <taxon>Suessiales</taxon>
        <taxon>Symbiodiniaceae</taxon>
        <taxon>Symbiodinium</taxon>
    </lineage>
</organism>
<feature type="compositionally biased region" description="Polar residues" evidence="1">
    <location>
        <begin position="79"/>
        <end position="88"/>
    </location>
</feature>
<name>A0A1Q9DGH9_SYMMI</name>
<dbReference type="SUPFAM" id="SSF56672">
    <property type="entry name" value="DNA/RNA polymerases"/>
    <property type="match status" value="1"/>
</dbReference>
<evidence type="ECO:0000259" key="2">
    <source>
        <dbReference type="PROSITE" id="PS50878"/>
    </source>
</evidence>
<protein>
    <submittedName>
        <fullName evidence="3">132 kDa protein</fullName>
    </submittedName>
</protein>
<dbReference type="InterPro" id="IPR000477">
    <property type="entry name" value="RT_dom"/>
</dbReference>
<feature type="region of interest" description="Disordered" evidence="1">
    <location>
        <begin position="66"/>
        <end position="88"/>
    </location>
</feature>
<gene>
    <name evidence="3" type="ORF">AK812_SmicGene23686</name>
</gene>
<evidence type="ECO:0000313" key="4">
    <source>
        <dbReference type="Proteomes" id="UP000186817"/>
    </source>
</evidence>
<accession>A0A1Q9DGH9</accession>
<sequence length="564" mass="60953">METESTRRARAEAAALAARTRARPDAPSHRRDPGADARLRYRASLANLENSFWNTGTTGRPVQEHAWKEEPKFPGPDQVRSSWSAGTRPNQIQRHTFTELRGGHRVATSGDARARRAVHLAHLGKLSAARQALTADPLTPSTAATFEQLSDPSRRPPEPYGPLAPDLLDWEPPSPVALDSKALLSNLRRARKGAAPGPSGFTAEIARVVLDDEESSQAFVDVATLLAQAQIPPAILPAFGLGRVVALTKPSGGTRGLVAGDFFRRIVARTLAQQFAGTVEEACRHQYALGTRAGLDALVHAAQARCAHDPNLTVVSLDASAAYDGISRQSILQELRSLPAAAAFLRFARLWLGRPSSFVWQQGATTRHLRQAEGVEQGDPVSPALFCLGLQPALTDLRHELREDRGERVLAYLDDVTILAAPERVLHLVRRFEQHLARHTRLRLNVDKTASDALAEAGFAVPRWADRADLPRHCPSPRWSAEAAAFIRLLAQARSAAVTQRAACVAAFVTRRSGLLSIAAARSFAASLLSVPISNTANLDGEAPLLSDVLADSTETPPFTSRMG</sequence>
<dbReference type="PANTHER" id="PTHR19446">
    <property type="entry name" value="REVERSE TRANSCRIPTASES"/>
    <property type="match status" value="1"/>
</dbReference>
<proteinExistence type="predicted"/>
<feature type="domain" description="Reverse transcriptase" evidence="2">
    <location>
        <begin position="228"/>
        <end position="491"/>
    </location>
</feature>
<dbReference type="Proteomes" id="UP000186817">
    <property type="component" value="Unassembled WGS sequence"/>
</dbReference>
<dbReference type="PROSITE" id="PS50878">
    <property type="entry name" value="RT_POL"/>
    <property type="match status" value="1"/>
</dbReference>
<dbReference type="InterPro" id="IPR043502">
    <property type="entry name" value="DNA/RNA_pol_sf"/>
</dbReference>
<dbReference type="OrthoDB" id="7485566at2759"/>